<dbReference type="SUPFAM" id="SSF46785">
    <property type="entry name" value="Winged helix' DNA-binding domain"/>
    <property type="match status" value="1"/>
</dbReference>
<keyword evidence="6" id="KW-1185">Reference proteome</keyword>
<keyword evidence="1" id="KW-0805">Transcription regulation</keyword>
<keyword evidence="3" id="KW-0804">Transcription</keyword>
<dbReference type="Pfam" id="PF07729">
    <property type="entry name" value="FCD"/>
    <property type="match status" value="1"/>
</dbReference>
<dbReference type="InterPro" id="IPR000524">
    <property type="entry name" value="Tscrpt_reg_HTH_GntR"/>
</dbReference>
<protein>
    <submittedName>
        <fullName evidence="5">GntR domain protein</fullName>
    </submittedName>
</protein>
<dbReference type="InterPro" id="IPR036390">
    <property type="entry name" value="WH_DNA-bd_sf"/>
</dbReference>
<dbReference type="HOGENOM" id="CLU_017584_9_3_11"/>
<dbReference type="InterPro" id="IPR036388">
    <property type="entry name" value="WH-like_DNA-bd_sf"/>
</dbReference>
<reference evidence="6" key="2">
    <citation type="submission" date="2010-01" db="EMBL/GenBank/DDBJ databases">
        <title>The complete genome of Conexibacter woesei DSM 14684.</title>
        <authorList>
            <consortium name="US DOE Joint Genome Institute (JGI-PGF)"/>
            <person name="Lucas S."/>
            <person name="Copeland A."/>
            <person name="Lapidus A."/>
            <person name="Glavina del Rio T."/>
            <person name="Dalin E."/>
            <person name="Tice H."/>
            <person name="Bruce D."/>
            <person name="Goodwin L."/>
            <person name="Pitluck S."/>
            <person name="Kyrpides N."/>
            <person name="Mavromatis K."/>
            <person name="Ivanova N."/>
            <person name="Mikhailova N."/>
            <person name="Chertkov O."/>
            <person name="Brettin T."/>
            <person name="Detter J.C."/>
            <person name="Han C."/>
            <person name="Larimer F."/>
            <person name="Land M."/>
            <person name="Hauser L."/>
            <person name="Markowitz V."/>
            <person name="Cheng J.-F."/>
            <person name="Hugenholtz P."/>
            <person name="Woyke T."/>
            <person name="Wu D."/>
            <person name="Pukall R."/>
            <person name="Steenblock K."/>
            <person name="Schneider S."/>
            <person name="Klenk H.-P."/>
            <person name="Eisen J.A."/>
        </authorList>
    </citation>
    <scope>NUCLEOTIDE SEQUENCE [LARGE SCALE GENOMIC DNA]</scope>
    <source>
        <strain evidence="6">DSM 14684 / CIP 108061 / JCM 11494 / NBRC 100937 / ID131577</strain>
    </source>
</reference>
<dbReference type="CDD" id="cd07377">
    <property type="entry name" value="WHTH_GntR"/>
    <property type="match status" value="1"/>
</dbReference>
<dbReference type="STRING" id="469383.Cwoe_5046"/>
<dbReference type="Pfam" id="PF00392">
    <property type="entry name" value="GntR"/>
    <property type="match status" value="1"/>
</dbReference>
<sequence>MTANTPVDWSALATRPVHVSDNLSAKLEHMILTGELAEGARLPPEREFAVQLGVSRASVREALRELELKGMIDRRPGRGTIVADASPMLQSGSLLAVMSDSERSVSQVMDLRATIEPPIAGRAASRATARDIERLTAIQRELEGRRSAARAVELDVEFHQEIARATHNPLLVKLAEVASEWMAPSRNRPLQSRRRRSRSLTAHGTILAAIAAHDPAAAAAAMAEHIADVNQLLVDEGLRP</sequence>
<dbReference type="OrthoDB" id="4535513at2"/>
<dbReference type="Proteomes" id="UP000008229">
    <property type="component" value="Chromosome"/>
</dbReference>
<dbReference type="EMBL" id="CP001854">
    <property type="protein sequence ID" value="ADB53457.1"/>
    <property type="molecule type" value="Genomic_DNA"/>
</dbReference>
<dbReference type="Gene3D" id="1.10.10.10">
    <property type="entry name" value="Winged helix-like DNA-binding domain superfamily/Winged helix DNA-binding domain"/>
    <property type="match status" value="1"/>
</dbReference>
<dbReference type="AlphaFoldDB" id="D3FD65"/>
<dbReference type="SUPFAM" id="SSF48008">
    <property type="entry name" value="GntR ligand-binding domain-like"/>
    <property type="match status" value="1"/>
</dbReference>
<keyword evidence="2" id="KW-0238">DNA-binding</keyword>
<organism evidence="5 6">
    <name type="scientific">Conexibacter woesei (strain DSM 14684 / CCUG 47730 / CIP 108061 / JCM 11494 / NBRC 100937 / ID131577)</name>
    <dbReference type="NCBI Taxonomy" id="469383"/>
    <lineage>
        <taxon>Bacteria</taxon>
        <taxon>Bacillati</taxon>
        <taxon>Actinomycetota</taxon>
        <taxon>Thermoleophilia</taxon>
        <taxon>Solirubrobacterales</taxon>
        <taxon>Conexibacteraceae</taxon>
        <taxon>Conexibacter</taxon>
    </lineage>
</organism>
<evidence type="ECO:0000313" key="6">
    <source>
        <dbReference type="Proteomes" id="UP000008229"/>
    </source>
</evidence>
<dbReference type="RefSeq" id="WP_012936508.1">
    <property type="nucleotide sequence ID" value="NC_013739.1"/>
</dbReference>
<name>D3FD65_CONWI</name>
<dbReference type="GO" id="GO:0003700">
    <property type="term" value="F:DNA-binding transcription factor activity"/>
    <property type="evidence" value="ECO:0007669"/>
    <property type="project" value="InterPro"/>
</dbReference>
<dbReference type="InterPro" id="IPR011711">
    <property type="entry name" value="GntR_C"/>
</dbReference>
<dbReference type="Gene3D" id="1.20.120.530">
    <property type="entry name" value="GntR ligand-binding domain-like"/>
    <property type="match status" value="1"/>
</dbReference>
<accession>D3FD65</accession>
<feature type="domain" description="HTH gntR-type" evidence="4">
    <location>
        <begin position="17"/>
        <end position="85"/>
    </location>
</feature>
<evidence type="ECO:0000259" key="4">
    <source>
        <dbReference type="PROSITE" id="PS50949"/>
    </source>
</evidence>
<dbReference type="KEGG" id="cwo:Cwoe_5046"/>
<dbReference type="PRINTS" id="PR00035">
    <property type="entry name" value="HTHGNTR"/>
</dbReference>
<evidence type="ECO:0000256" key="1">
    <source>
        <dbReference type="ARBA" id="ARBA00023015"/>
    </source>
</evidence>
<gene>
    <name evidence="5" type="ordered locus">Cwoe_5046</name>
</gene>
<evidence type="ECO:0000256" key="2">
    <source>
        <dbReference type="ARBA" id="ARBA00023125"/>
    </source>
</evidence>
<evidence type="ECO:0000256" key="3">
    <source>
        <dbReference type="ARBA" id="ARBA00023163"/>
    </source>
</evidence>
<dbReference type="InterPro" id="IPR008920">
    <property type="entry name" value="TF_FadR/GntR_C"/>
</dbReference>
<proteinExistence type="predicted"/>
<dbReference type="PANTHER" id="PTHR43537:SF44">
    <property type="entry name" value="GNTR FAMILY REGULATORY PROTEIN"/>
    <property type="match status" value="1"/>
</dbReference>
<dbReference type="SMART" id="SM00345">
    <property type="entry name" value="HTH_GNTR"/>
    <property type="match status" value="1"/>
</dbReference>
<dbReference type="eggNOG" id="COG2186">
    <property type="taxonomic scope" value="Bacteria"/>
</dbReference>
<dbReference type="PANTHER" id="PTHR43537">
    <property type="entry name" value="TRANSCRIPTIONAL REGULATOR, GNTR FAMILY"/>
    <property type="match status" value="1"/>
</dbReference>
<dbReference type="PROSITE" id="PS50949">
    <property type="entry name" value="HTH_GNTR"/>
    <property type="match status" value="1"/>
</dbReference>
<dbReference type="GO" id="GO:0003677">
    <property type="term" value="F:DNA binding"/>
    <property type="evidence" value="ECO:0007669"/>
    <property type="project" value="UniProtKB-KW"/>
</dbReference>
<evidence type="ECO:0000313" key="5">
    <source>
        <dbReference type="EMBL" id="ADB53457.1"/>
    </source>
</evidence>
<dbReference type="SMART" id="SM00895">
    <property type="entry name" value="FCD"/>
    <property type="match status" value="1"/>
</dbReference>
<reference evidence="5 6" key="1">
    <citation type="journal article" date="2010" name="Stand. Genomic Sci.">
        <title>Complete genome sequence of Conexibacter woesei type strain (ID131577).</title>
        <authorList>
            <person name="Pukall R."/>
            <person name="Lapidus A."/>
            <person name="Glavina Del Rio T."/>
            <person name="Copeland A."/>
            <person name="Tice H."/>
            <person name="Cheng J.-F."/>
            <person name="Lucas S."/>
            <person name="Chen F."/>
            <person name="Nolan M."/>
            <person name="Bruce D."/>
            <person name="Goodwin L."/>
            <person name="Pitluck S."/>
            <person name="Mavromatis K."/>
            <person name="Ivanova N."/>
            <person name="Ovchinnikova G."/>
            <person name="Pati A."/>
            <person name="Chen A."/>
            <person name="Palaniappan K."/>
            <person name="Land M."/>
            <person name="Hauser L."/>
            <person name="Chang Y.-J."/>
            <person name="Jeffries C.D."/>
            <person name="Chain P."/>
            <person name="Meincke L."/>
            <person name="Sims D."/>
            <person name="Brettin T."/>
            <person name="Detter J.C."/>
            <person name="Rohde M."/>
            <person name="Goeker M."/>
            <person name="Bristow J."/>
            <person name="Eisen J.A."/>
            <person name="Markowitz V."/>
            <person name="Kyrpides N.C."/>
            <person name="Klenk H.-P."/>
            <person name="Hugenholtz P."/>
        </authorList>
    </citation>
    <scope>NUCLEOTIDE SEQUENCE [LARGE SCALE GENOMIC DNA]</scope>
    <source>
        <strain evidence="6">DSM 14684 / CIP 108061 / JCM 11494 / NBRC 100937 / ID131577</strain>
    </source>
</reference>